<dbReference type="Pfam" id="PF13555">
    <property type="entry name" value="AAA_29"/>
    <property type="match status" value="1"/>
</dbReference>
<dbReference type="InterPro" id="IPR027417">
    <property type="entry name" value="P-loop_NTPase"/>
</dbReference>
<protein>
    <submittedName>
        <fullName evidence="2">ATP-binding protein</fullName>
    </submittedName>
</protein>
<feature type="region of interest" description="Disordered" evidence="1">
    <location>
        <begin position="940"/>
        <end position="966"/>
    </location>
</feature>
<evidence type="ECO:0000256" key="1">
    <source>
        <dbReference type="SAM" id="MobiDB-lite"/>
    </source>
</evidence>
<dbReference type="EMBL" id="JBHMBC010000041">
    <property type="protein sequence ID" value="MFB9822456.1"/>
    <property type="molecule type" value="Genomic_DNA"/>
</dbReference>
<dbReference type="RefSeq" id="WP_234754489.1">
    <property type="nucleotide sequence ID" value="NZ_BAAAWN010000001.1"/>
</dbReference>
<comment type="caution">
    <text evidence="2">The sequence shown here is derived from an EMBL/GenBank/DDBJ whole genome shotgun (WGS) entry which is preliminary data.</text>
</comment>
<name>A0ABV5Y6Z8_ARTRM</name>
<keyword evidence="2" id="KW-0067">ATP-binding</keyword>
<feature type="compositionally biased region" description="Low complexity" evidence="1">
    <location>
        <begin position="947"/>
        <end position="960"/>
    </location>
</feature>
<evidence type="ECO:0000313" key="3">
    <source>
        <dbReference type="Proteomes" id="UP001589702"/>
    </source>
</evidence>
<dbReference type="Pfam" id="PF13558">
    <property type="entry name" value="SbcC_Walker_B"/>
    <property type="match status" value="1"/>
</dbReference>
<dbReference type="GO" id="GO:0005524">
    <property type="term" value="F:ATP binding"/>
    <property type="evidence" value="ECO:0007669"/>
    <property type="project" value="UniProtKB-KW"/>
</dbReference>
<sequence>MTIATMLPIGELTNPGQMRLALVQVVNWGTFHGAHTMHVDRNGTLLTGNSGVGKSTLFDAMLRVFDARPRSNEAAAQRAGGAVEDKRTTFTYMRGKVGDKAVGEGSASAFQRPGATWSAVALTFDNAAGTKITISALFDLPKNGTESSVGRFYVIDNKPLNLGAIEGIAEKRFTKGALETIFPDAQIFDVHKAFAERFRRLLGINSDQALPLLRVIQAGKGLGGSVNTFFRDQVLDAPATLTAADDVVEEFSNLMSIRQRLEDVRQQRDQLAPVPGMNKEYAQSLLEANRLRELSGEEFDAYKQQLSVAVHAKTLARFKDLAQAKAKELSAERGVRDGLAKELRQLESDYNNQGGNAISAIEQSLENARVGLKLRLQVEEAARQALADAGLDLEWTAEGWEQAHEQAASRSAELKDDSEALRELRFEAFDGHATKKRELAAAQQELVSLKTRKSLLPPSSIENRAAITAATGVPEDRMPFGGELIDLAEGEEQWRPAAERALRNLATTLLVPGEHFAAVTRYLNDNTVRGALRAVDVSKPLAGGALAVEDVSDGDLLTKLNILTLGVNADAAEWIRERIAVDFAYPCVEDLDELAKLDKGLSLGGVVKRNRHTVEKDDRFTSRQDYVLGFDNASKLELVAAKVGELENELLKAAELAQSREDSHQGMTRQLEALRRIADDERGWEQVSAAVAAEELAKIEQRLKDALAAQADLEPLRANIEAVREKHQSSTGSAAVLQSEYKTLDHQMTTADALLDAARNRLDQAPPSGATVTALEPYFSASGEVSELHELDTLAAEVRSTLLAELHATESRGQALAERLTRMFEGFVREWGTAISADHGTSIGAAGEFESRYHQIVSEGLPAQEAEFRQFFNQRTHESFSTLLHLLDEERRAITSRILPLNGILSEVNFHEGSFLELDIKQTLPATAKQFKDAIHNALKTRHSRPSRAAGAASGAGASPEPDDDVELTNRYKSLETLVKRLGSQTPEDRRWRAEVLDVRGHLFILCKEHRSVQGPRGGKKTEVYMHADTGSMSGGERQRFTAFIMAAALSYQLGIAEQGFTTYGTVMMDEAFVLASEEFAGAGIKALHEFGFQLLLAAPENVIDLSRHLGSVTEILRDKRTNRSGVLTAPVIGAPGVPGEWRSEANPVDIVLR</sequence>
<accession>A0ABV5Y6Z8</accession>
<reference evidence="2 3" key="1">
    <citation type="submission" date="2024-09" db="EMBL/GenBank/DDBJ databases">
        <authorList>
            <person name="Sun Q."/>
            <person name="Mori K."/>
        </authorList>
    </citation>
    <scope>NUCLEOTIDE SEQUENCE [LARGE SCALE GENOMIC DNA]</scope>
    <source>
        <strain evidence="2 3">JCM 1334</strain>
    </source>
</reference>
<evidence type="ECO:0000313" key="2">
    <source>
        <dbReference type="EMBL" id="MFB9822456.1"/>
    </source>
</evidence>
<gene>
    <name evidence="2" type="ORF">ACFFP1_23560</name>
</gene>
<proteinExistence type="predicted"/>
<dbReference type="Gene3D" id="3.40.50.300">
    <property type="entry name" value="P-loop containing nucleotide triphosphate hydrolases"/>
    <property type="match status" value="1"/>
</dbReference>
<keyword evidence="3" id="KW-1185">Reference proteome</keyword>
<keyword evidence="2" id="KW-0547">Nucleotide-binding</keyword>
<dbReference type="Proteomes" id="UP001589702">
    <property type="component" value="Unassembled WGS sequence"/>
</dbReference>
<organism evidence="2 3">
    <name type="scientific">Arthrobacter ramosus</name>
    <dbReference type="NCBI Taxonomy" id="1672"/>
    <lineage>
        <taxon>Bacteria</taxon>
        <taxon>Bacillati</taxon>
        <taxon>Actinomycetota</taxon>
        <taxon>Actinomycetes</taxon>
        <taxon>Micrococcales</taxon>
        <taxon>Micrococcaceae</taxon>
        <taxon>Arthrobacter</taxon>
    </lineage>
</organism>
<dbReference type="SUPFAM" id="SSF52540">
    <property type="entry name" value="P-loop containing nucleoside triphosphate hydrolases"/>
    <property type="match status" value="1"/>
</dbReference>